<keyword evidence="2" id="KW-0648">Protein biosynthesis</keyword>
<keyword evidence="2" id="KW-0378">Hydrolase</keyword>
<evidence type="ECO:0000256" key="1">
    <source>
        <dbReference type="ARBA" id="ARBA00010759"/>
    </source>
</evidence>
<evidence type="ECO:0000256" key="2">
    <source>
        <dbReference type="HAMAP-Rule" id="MF_00163"/>
    </source>
</evidence>
<dbReference type="PRINTS" id="PR01576">
    <property type="entry name" value="PDEFORMYLASE"/>
</dbReference>
<sequence length="192" mass="21719">MAIREILEVPDPRLKTVSEPVTAFDDDLKTLVDDMFETMYAANGIGLAAIQVGVPKRLLVIDLQPEDTDAEPEECGHDHGHGGHSHVHYPTKNEPRIFVNPEILDPAEELSSYQEGCLSVPDIYADVDRPMTCRVRWQDMDGNTHEEDLEGLMAVCIQHEMDHLEGILFIDHLSRLKRNMALKKLRKLREAA</sequence>
<dbReference type="EMBL" id="CP092471">
    <property type="protein sequence ID" value="UVI40523.1"/>
    <property type="molecule type" value="Genomic_DNA"/>
</dbReference>
<feature type="active site" evidence="2">
    <location>
        <position position="160"/>
    </location>
</feature>
<dbReference type="InterPro" id="IPR023635">
    <property type="entry name" value="Peptide_deformylase"/>
</dbReference>
<accession>A0ABY5T151</accession>
<dbReference type="PANTHER" id="PTHR10458">
    <property type="entry name" value="PEPTIDE DEFORMYLASE"/>
    <property type="match status" value="1"/>
</dbReference>
<dbReference type="EC" id="3.5.1.88" evidence="2"/>
<dbReference type="CDD" id="cd00487">
    <property type="entry name" value="Pep_deformylase"/>
    <property type="match status" value="1"/>
</dbReference>
<dbReference type="HAMAP" id="MF_00163">
    <property type="entry name" value="Pep_deformylase"/>
    <property type="match status" value="1"/>
</dbReference>
<name>A0ABY5T151_9SPHN</name>
<dbReference type="Proteomes" id="UP001065265">
    <property type="component" value="Chromosome"/>
</dbReference>
<gene>
    <name evidence="2" type="primary">def</name>
    <name evidence="3" type="ORF">L1F33_06175</name>
</gene>
<dbReference type="Pfam" id="PF01327">
    <property type="entry name" value="Pep_deformylase"/>
    <property type="match status" value="1"/>
</dbReference>
<evidence type="ECO:0000313" key="3">
    <source>
        <dbReference type="EMBL" id="UVI40523.1"/>
    </source>
</evidence>
<reference evidence="3" key="1">
    <citation type="submission" date="2022-02" db="EMBL/GenBank/DDBJ databases">
        <title>Qipengyuania spongiae sp. nov., isolated from marine sponge.</title>
        <authorList>
            <person name="Li Z."/>
            <person name="Zhang M."/>
        </authorList>
    </citation>
    <scope>NUCLEOTIDE SEQUENCE</scope>
    <source>
        <strain evidence="3">PHS-Z21</strain>
    </source>
</reference>
<dbReference type="PANTHER" id="PTHR10458:SF22">
    <property type="entry name" value="PEPTIDE DEFORMYLASE"/>
    <property type="match status" value="1"/>
</dbReference>
<dbReference type="RefSeq" id="WP_265560897.1">
    <property type="nucleotide sequence ID" value="NZ_CP092471.1"/>
</dbReference>
<dbReference type="NCBIfam" id="NF001159">
    <property type="entry name" value="PRK00150.1-3"/>
    <property type="match status" value="1"/>
</dbReference>
<keyword evidence="2" id="KW-0479">Metal-binding</keyword>
<comment type="catalytic activity">
    <reaction evidence="2">
        <text>N-terminal N-formyl-L-methionyl-[peptide] + H2O = N-terminal L-methionyl-[peptide] + formate</text>
        <dbReference type="Rhea" id="RHEA:24420"/>
        <dbReference type="Rhea" id="RHEA-COMP:10639"/>
        <dbReference type="Rhea" id="RHEA-COMP:10640"/>
        <dbReference type="ChEBI" id="CHEBI:15377"/>
        <dbReference type="ChEBI" id="CHEBI:15740"/>
        <dbReference type="ChEBI" id="CHEBI:49298"/>
        <dbReference type="ChEBI" id="CHEBI:64731"/>
        <dbReference type="EC" id="3.5.1.88"/>
    </reaction>
</comment>
<dbReference type="PIRSF" id="PIRSF004749">
    <property type="entry name" value="Pep_def"/>
    <property type="match status" value="1"/>
</dbReference>
<comment type="cofactor">
    <cofactor evidence="2">
        <name>Fe(2+)</name>
        <dbReference type="ChEBI" id="CHEBI:29033"/>
    </cofactor>
    <text evidence="2">Binds 1 Fe(2+) ion.</text>
</comment>
<evidence type="ECO:0000313" key="4">
    <source>
        <dbReference type="Proteomes" id="UP001065265"/>
    </source>
</evidence>
<dbReference type="SUPFAM" id="SSF56420">
    <property type="entry name" value="Peptide deformylase"/>
    <property type="match status" value="1"/>
</dbReference>
<dbReference type="InterPro" id="IPR036821">
    <property type="entry name" value="Peptide_deformylase_sf"/>
</dbReference>
<keyword evidence="4" id="KW-1185">Reference proteome</keyword>
<feature type="binding site" evidence="2">
    <location>
        <position position="163"/>
    </location>
    <ligand>
        <name>Fe cation</name>
        <dbReference type="ChEBI" id="CHEBI:24875"/>
    </ligand>
</feature>
<keyword evidence="2" id="KW-0408">Iron</keyword>
<dbReference type="Gene3D" id="3.90.45.10">
    <property type="entry name" value="Peptide deformylase"/>
    <property type="match status" value="1"/>
</dbReference>
<feature type="binding site" evidence="2">
    <location>
        <position position="117"/>
    </location>
    <ligand>
        <name>Fe cation</name>
        <dbReference type="ChEBI" id="CHEBI:24875"/>
    </ligand>
</feature>
<comment type="similarity">
    <text evidence="1 2">Belongs to the polypeptide deformylase family.</text>
</comment>
<feature type="binding site" evidence="2">
    <location>
        <position position="159"/>
    </location>
    <ligand>
        <name>Fe cation</name>
        <dbReference type="ChEBI" id="CHEBI:24875"/>
    </ligand>
</feature>
<protein>
    <recommendedName>
        <fullName evidence="2">Peptide deformylase</fullName>
        <shortName evidence="2">PDF</shortName>
        <ecNumber evidence="2">3.5.1.88</ecNumber>
    </recommendedName>
    <alternativeName>
        <fullName evidence="2">Polypeptide deformylase</fullName>
    </alternativeName>
</protein>
<proteinExistence type="inferred from homology"/>
<organism evidence="3 4">
    <name type="scientific">Qipengyuania spongiae</name>
    <dbReference type="NCBI Taxonomy" id="2909673"/>
    <lineage>
        <taxon>Bacteria</taxon>
        <taxon>Pseudomonadati</taxon>
        <taxon>Pseudomonadota</taxon>
        <taxon>Alphaproteobacteria</taxon>
        <taxon>Sphingomonadales</taxon>
        <taxon>Erythrobacteraceae</taxon>
        <taxon>Qipengyuania</taxon>
    </lineage>
</organism>
<comment type="function">
    <text evidence="2">Removes the formyl group from the N-terminal Met of newly synthesized proteins. Requires at least a dipeptide for an efficient rate of reaction. N-terminal L-methionine is a prerequisite for activity but the enzyme has broad specificity at other positions.</text>
</comment>